<dbReference type="AlphaFoldDB" id="A0A1T4KIW2"/>
<evidence type="ECO:0000313" key="2">
    <source>
        <dbReference type="Proteomes" id="UP000189857"/>
    </source>
</evidence>
<protein>
    <submittedName>
        <fullName evidence="1">Uncharacterized protein</fullName>
    </submittedName>
</protein>
<accession>A0A1T4KIW2</accession>
<sequence>MANNEKATLIATIKAQMEREQNAKKTQVSINQDLLELVGNSKSKVVVEEKKKKKPLRFLSPEEVDMIEERKRIKMRQEFEGLAQ</sequence>
<evidence type="ECO:0000313" key="1">
    <source>
        <dbReference type="EMBL" id="SJZ42316.1"/>
    </source>
</evidence>
<dbReference type="RefSeq" id="WP_078786085.1">
    <property type="nucleotide sequence ID" value="NZ_CACZYW010000003.1"/>
</dbReference>
<dbReference type="EMBL" id="FUXA01000004">
    <property type="protein sequence ID" value="SJZ42316.1"/>
    <property type="molecule type" value="Genomic_DNA"/>
</dbReference>
<proteinExistence type="predicted"/>
<gene>
    <name evidence="1" type="ORF">SAMN02745110_00404</name>
</gene>
<dbReference type="Proteomes" id="UP000189857">
    <property type="component" value="Unassembled WGS sequence"/>
</dbReference>
<name>A0A1T4KIW2_9FIRM</name>
<keyword evidence="2" id="KW-1185">Reference proteome</keyword>
<reference evidence="1 2" key="1">
    <citation type="submission" date="2017-02" db="EMBL/GenBank/DDBJ databases">
        <authorList>
            <person name="Peterson S.W."/>
        </authorList>
    </citation>
    <scope>NUCLEOTIDE SEQUENCE [LARGE SCALE GENOMIC DNA]</scope>
    <source>
        <strain evidence="1 2">ATCC 17233</strain>
    </source>
</reference>
<organism evidence="1 2">
    <name type="scientific">Eubacterium ruminantium</name>
    <dbReference type="NCBI Taxonomy" id="42322"/>
    <lineage>
        <taxon>Bacteria</taxon>
        <taxon>Bacillati</taxon>
        <taxon>Bacillota</taxon>
        <taxon>Clostridia</taxon>
        <taxon>Eubacteriales</taxon>
        <taxon>Eubacteriaceae</taxon>
        <taxon>Eubacterium</taxon>
    </lineage>
</organism>